<dbReference type="AlphaFoldDB" id="A0A9Q1GX25"/>
<dbReference type="EMBL" id="JAKOGI010001252">
    <property type="protein sequence ID" value="KAJ8426690.1"/>
    <property type="molecule type" value="Genomic_DNA"/>
</dbReference>
<accession>A0A9Q1GX25</accession>
<comment type="caution">
    <text evidence="1">The sequence shown here is derived from an EMBL/GenBank/DDBJ whole genome shotgun (WGS) entry which is preliminary data.</text>
</comment>
<protein>
    <submittedName>
        <fullName evidence="1">Uncharacterized protein</fullName>
    </submittedName>
</protein>
<reference evidence="1" key="1">
    <citation type="submission" date="2022-04" db="EMBL/GenBank/DDBJ databases">
        <title>Carnegiea gigantea Genome sequencing and assembly v2.</title>
        <authorList>
            <person name="Copetti D."/>
            <person name="Sanderson M.J."/>
            <person name="Burquez A."/>
            <person name="Wojciechowski M.F."/>
        </authorList>
    </citation>
    <scope>NUCLEOTIDE SEQUENCE</scope>
    <source>
        <strain evidence="1">SGP5-SGP5p</strain>
        <tissue evidence="1">Aerial part</tissue>
    </source>
</reference>
<evidence type="ECO:0000313" key="1">
    <source>
        <dbReference type="EMBL" id="KAJ8426690.1"/>
    </source>
</evidence>
<proteinExistence type="predicted"/>
<dbReference type="Proteomes" id="UP001153076">
    <property type="component" value="Unassembled WGS sequence"/>
</dbReference>
<gene>
    <name evidence="1" type="ORF">Cgig2_016840</name>
</gene>
<name>A0A9Q1GX25_9CARY</name>
<sequence length="212" mass="23038">MYHGSCVKCEVVLDFGLGGWGSLWRFADACAGCNCQLMIARCCRGAAEGTGAGGIAGGKTLLFVQMYMLDSSCFESSSPSLSCSQSRSAMIDQWGKVQRIRSLASEGYFSPFKIAQITVSKLFEASSWYVTIAILITSFPCHLSGGGPESAHFVKSNIAETGKVRPFWPSFVRGDAYCRFQEAVADQHPHPKDMTKKPKTSLIVESCESCRV</sequence>
<keyword evidence="2" id="KW-1185">Reference proteome</keyword>
<evidence type="ECO:0000313" key="2">
    <source>
        <dbReference type="Proteomes" id="UP001153076"/>
    </source>
</evidence>
<organism evidence="1 2">
    <name type="scientific">Carnegiea gigantea</name>
    <dbReference type="NCBI Taxonomy" id="171969"/>
    <lineage>
        <taxon>Eukaryota</taxon>
        <taxon>Viridiplantae</taxon>
        <taxon>Streptophyta</taxon>
        <taxon>Embryophyta</taxon>
        <taxon>Tracheophyta</taxon>
        <taxon>Spermatophyta</taxon>
        <taxon>Magnoliopsida</taxon>
        <taxon>eudicotyledons</taxon>
        <taxon>Gunneridae</taxon>
        <taxon>Pentapetalae</taxon>
        <taxon>Caryophyllales</taxon>
        <taxon>Cactineae</taxon>
        <taxon>Cactaceae</taxon>
        <taxon>Cactoideae</taxon>
        <taxon>Echinocereeae</taxon>
        <taxon>Carnegiea</taxon>
    </lineage>
</organism>